<dbReference type="EMBL" id="JAPFFM010000009">
    <property type="protein sequence ID" value="KAJ6747223.1"/>
    <property type="molecule type" value="Genomic_DNA"/>
</dbReference>
<protein>
    <submittedName>
        <fullName evidence="2">PROLINE-RICH PROTEIN PRCC</fullName>
    </submittedName>
</protein>
<keyword evidence="3" id="KW-1185">Reference proteome</keyword>
<dbReference type="AlphaFoldDB" id="A0A9Q0ZUA6"/>
<feature type="transmembrane region" description="Helical" evidence="1">
    <location>
        <begin position="43"/>
        <end position="66"/>
    </location>
</feature>
<dbReference type="GO" id="GO:0005634">
    <property type="term" value="C:nucleus"/>
    <property type="evidence" value="ECO:0007669"/>
    <property type="project" value="TreeGrafter"/>
</dbReference>
<accession>A0A9Q0ZUA6</accession>
<reference evidence="2" key="1">
    <citation type="submission" date="2022-11" db="EMBL/GenBank/DDBJ databases">
        <authorList>
            <person name="Hyden B.L."/>
            <person name="Feng K."/>
            <person name="Yates T."/>
            <person name="Jawdy S."/>
            <person name="Smart L.B."/>
            <person name="Muchero W."/>
        </authorList>
    </citation>
    <scope>NUCLEOTIDE SEQUENCE</scope>
    <source>
        <tissue evidence="2">Shoot tip</tissue>
    </source>
</reference>
<evidence type="ECO:0000313" key="3">
    <source>
        <dbReference type="Proteomes" id="UP001151752"/>
    </source>
</evidence>
<dbReference type="PANTHER" id="PTHR13621:SF2">
    <property type="entry name" value="PROLINE-RICH PROTEIN PRCC"/>
    <property type="match status" value="1"/>
</dbReference>
<organism evidence="2 3">
    <name type="scientific">Salix koriyanagi</name>
    <dbReference type="NCBI Taxonomy" id="2511006"/>
    <lineage>
        <taxon>Eukaryota</taxon>
        <taxon>Viridiplantae</taxon>
        <taxon>Streptophyta</taxon>
        <taxon>Embryophyta</taxon>
        <taxon>Tracheophyta</taxon>
        <taxon>Spermatophyta</taxon>
        <taxon>Magnoliopsida</taxon>
        <taxon>eudicotyledons</taxon>
        <taxon>Gunneridae</taxon>
        <taxon>Pentapetalae</taxon>
        <taxon>rosids</taxon>
        <taxon>fabids</taxon>
        <taxon>Malpighiales</taxon>
        <taxon>Salicaceae</taxon>
        <taxon>Saliceae</taxon>
        <taxon>Salix</taxon>
    </lineage>
</organism>
<keyword evidence="1" id="KW-0472">Membrane</keyword>
<keyword evidence="1" id="KW-0812">Transmembrane</keyword>
<reference evidence="2" key="2">
    <citation type="journal article" date="2023" name="Int. J. Mol. Sci.">
        <title>De Novo Assembly and Annotation of 11 Diverse Shrub Willow (Salix) Genomes Reveals Novel Gene Organization in Sex-Linked Regions.</title>
        <authorList>
            <person name="Hyden B."/>
            <person name="Feng K."/>
            <person name="Yates T.B."/>
            <person name="Jawdy S."/>
            <person name="Cereghino C."/>
            <person name="Smart L.B."/>
            <person name="Muchero W."/>
        </authorList>
    </citation>
    <scope>NUCLEOTIDE SEQUENCE</scope>
    <source>
        <tissue evidence="2">Shoot tip</tissue>
    </source>
</reference>
<evidence type="ECO:0000313" key="2">
    <source>
        <dbReference type="EMBL" id="KAJ6747223.1"/>
    </source>
</evidence>
<comment type="caution">
    <text evidence="2">The sequence shown here is derived from an EMBL/GenBank/DDBJ whole genome shotgun (WGS) entry which is preliminary data.</text>
</comment>
<dbReference type="InterPro" id="IPR018800">
    <property type="entry name" value="PRCC"/>
</dbReference>
<sequence length="149" mass="16314">MVVMNRGLTKVLVRMLLVLVLMVLVMEGMRVMVATEILGSMGVIGMLGSVAAVAETGGGGAVETAVRMMGKRRRNEIPTEIIEVKQDELIKNRPREDQVKSTGIAFGPAYQVLHLLLFVHVCGSLSLFYLCGDFVLLFICSWGTHVILH</sequence>
<dbReference type="PANTHER" id="PTHR13621">
    <property type="entry name" value="PROLINE-RICH PROTEIN PRCC"/>
    <property type="match status" value="1"/>
</dbReference>
<evidence type="ECO:0000256" key="1">
    <source>
        <dbReference type="SAM" id="Phobius"/>
    </source>
</evidence>
<proteinExistence type="predicted"/>
<keyword evidence="1" id="KW-1133">Transmembrane helix</keyword>
<feature type="transmembrane region" description="Helical" evidence="1">
    <location>
        <begin position="12"/>
        <end position="31"/>
    </location>
</feature>
<dbReference type="Proteomes" id="UP001151752">
    <property type="component" value="Chromosome 6"/>
</dbReference>
<name>A0A9Q0ZUA6_9ROSI</name>
<gene>
    <name evidence="2" type="ORF">OIU74_029649</name>
</gene>